<dbReference type="InterPro" id="IPR027417">
    <property type="entry name" value="P-loop_NTPase"/>
</dbReference>
<keyword evidence="5" id="KW-1185">Reference proteome</keyword>
<dbReference type="Pfam" id="PF13087">
    <property type="entry name" value="AAA_12"/>
    <property type="match status" value="1"/>
</dbReference>
<protein>
    <submittedName>
        <fullName evidence="4">DUF3320 domain-containing protein</fullName>
    </submittedName>
</protein>
<gene>
    <name evidence="4" type="ORF">KCG48_03005</name>
</gene>
<feature type="domain" description="DNA2/NAM7 helicase helicase" evidence="1">
    <location>
        <begin position="666"/>
        <end position="736"/>
    </location>
</feature>
<accession>A0A941CP87</accession>
<dbReference type="Pfam" id="PF13195">
    <property type="entry name" value="DUF4011"/>
    <property type="match status" value="1"/>
</dbReference>
<feature type="domain" description="Restriction endonuclease type II-like" evidence="3">
    <location>
        <begin position="1594"/>
        <end position="1688"/>
    </location>
</feature>
<dbReference type="Gene3D" id="3.10.620.30">
    <property type="match status" value="1"/>
</dbReference>
<evidence type="ECO:0000259" key="2">
    <source>
        <dbReference type="Pfam" id="PF13087"/>
    </source>
</evidence>
<comment type="caution">
    <text evidence="4">The sequence shown here is derived from an EMBL/GenBank/DDBJ whole genome shotgun (WGS) entry which is preliminary data.</text>
</comment>
<reference evidence="4" key="1">
    <citation type="submission" date="2021-04" db="EMBL/GenBank/DDBJ databases">
        <title>Proteiniclasticum sedimins sp. nov., an obligate anaerobic bacterium isolated from anaerobic sludge.</title>
        <authorList>
            <person name="Liu J."/>
        </authorList>
    </citation>
    <scope>NUCLEOTIDE SEQUENCE</scope>
    <source>
        <strain evidence="4">BAD-10</strain>
    </source>
</reference>
<dbReference type="PANTHER" id="PTHR10887">
    <property type="entry name" value="DNA2/NAM7 HELICASE FAMILY"/>
    <property type="match status" value="1"/>
</dbReference>
<dbReference type="FunFam" id="3.40.50.300:FF:002063">
    <property type="entry name" value="DNA helicase related protein"/>
    <property type="match status" value="1"/>
</dbReference>
<dbReference type="Gene3D" id="3.40.50.300">
    <property type="entry name" value="P-loop containing nucleotide triphosphate hydrolases"/>
    <property type="match status" value="3"/>
</dbReference>
<organism evidence="4 5">
    <name type="scientific">Proteiniclasticum sediminis</name>
    <dbReference type="NCBI Taxonomy" id="2804028"/>
    <lineage>
        <taxon>Bacteria</taxon>
        <taxon>Bacillati</taxon>
        <taxon>Bacillota</taxon>
        <taxon>Clostridia</taxon>
        <taxon>Eubacteriales</taxon>
        <taxon>Clostridiaceae</taxon>
        <taxon>Proteiniclasticum</taxon>
    </lineage>
</organism>
<dbReference type="InterPro" id="IPR049468">
    <property type="entry name" value="Restrct_endonuc-II-like_dom"/>
</dbReference>
<dbReference type="SUPFAM" id="SSF52540">
    <property type="entry name" value="P-loop containing nucleoside triphosphate hydrolases"/>
    <property type="match status" value="1"/>
</dbReference>
<name>A0A941CP87_9CLOT</name>
<dbReference type="Pfam" id="PF18741">
    <property type="entry name" value="MTES_1575"/>
    <property type="match status" value="1"/>
</dbReference>
<dbReference type="Pfam" id="PF13086">
    <property type="entry name" value="AAA_11"/>
    <property type="match status" value="2"/>
</dbReference>
<dbReference type="CDD" id="cd18808">
    <property type="entry name" value="SF1_C_Upf1"/>
    <property type="match status" value="1"/>
</dbReference>
<feature type="domain" description="DNA2/NAM7 helicase-like C-terminal" evidence="2">
    <location>
        <begin position="1362"/>
        <end position="1544"/>
    </location>
</feature>
<dbReference type="PANTHER" id="PTHR10887:SF530">
    <property type="entry name" value="SUPERFAMILY I DNA HELICASES"/>
    <property type="match status" value="1"/>
</dbReference>
<dbReference type="Proteomes" id="UP000675379">
    <property type="component" value="Unassembled WGS sequence"/>
</dbReference>
<sequence>MEEKKLLTVTLNYLKTLNYAMAENGIPFLRNATVENLGEEELRNLRAVLRFQEDFCPSLTLDLPVLPPKMVVDLGQLDVRPRGEHLFSLTENMTLDITVEIWKGEELLQTERYPVLVLAYNGWPGYEVMPELLAAFVTPNHPAIDKLIVEASEILQASGKDPSFEGYQSRDINRVREQVLALYTAIQNRFLTYVGPPASFLESGQRIRLADEVLEKALGTCLDWTLLFASCLEAISLHPLVILVQGHAFLGFWQEEQFFADAVETDLAALTKRTAAGVELIGLLETTDVRTGLSVSFGEAQAHGAAHLLAEKEFLLAVDIHRARVGGIRPLPQRLEQGGVFVEAPQRNREERILTLPALEQAVRLPEAIPGEKSGKKTQWERKLLDLSLRNNLLNHTPGKKGVELLVPSAKELEDLLDEGKEFQLLPAIPEAKEQPGVRGALDAQETLQQFAPLLAGEFTQQKLRTTLTEEELSRRLTKLSREAKLSLEESGANSLFLALGLLKWYETPRSEKPRYAPILMVPVELVKKVGRSIYMVRGRDEETLINVTLLEKLKQEYSITVQGLDPVPLDDQGVDVLQVFSIMRQAVLGQKRWDVLDAVNLGIFSFSKFILWNDLKNHGDDLAKHPVISSLLEGKLTFEAQALDPEDRLLDETIDPAEILLPVSTDASQLQAVEAAVKGKSFVLHGPPGTGKSQTITTIIANALYQGKRVLFVAEKMAALSVVQRRLENLGLGHFSLEVHSNKSKKTAILKKLEETIHVTRENGIPFAEEARKVREIRTGLNAQVAALYKTYSFGHSAYSLIGLLESLKDQEAGTLFRELSLDTLSSEGWEELQLLGRELASITRETGEYADAPLKGMNLAQYSYTLKGEMEEALKQLKPLADALATSLEQMEEQKLPVLETQKTLEALGKLVKISAARPNAELMQSLSPELLDVLTQALNLEAQRKGLETGLLESYRPQVLNLNPPTLRQELQTAETKLPVLKTLARRKVLHPLSALSLQGPLDTSKALALFDALLKLQNLKEGVEALLQTQPLLSPDNLQEGTALLRDLQETLEVKTLLGFTGEEPFWTLLQDKAQITGFLQAYDRFFAVYPTFSDQFAWSLGDLPELEGNWPRRLSDRLETYGKNLEALREWTNYNALKAKCSDKKVEELITDFEAGKFLGEEAELRVKKTLALQAFQVILQQEPLLSHVTGRQVEDQITYFKEVHRRYEELAMKEIRSTLASKVPDLQKEASSSSEVGILQRAIRSGGRGTTLRALFDRLPNLLPRITPCMLMSPLSVAQYLRTDRALFDLVIFDEASQMPTAESVGAMARGKEVVIVGDPKQLPPTTFFSTQNGGEEEILEDLDNILEDALALSLPETSLLWHYRSRHESLIAFSNRAYYENKLYTYPSPRELASQVSLTFVEATYGRGGTRSNPVEAKAVVEEIMGRLTDPRREKDSLGVVTFSMAQKDLIEDLLQEALKDRPDMEEKILTMEEPVFVKNLENVQGDERDVILFSTGYGPDADGKLSLNFGPLNRENGWKRLNVAITRSKKEMKIFTSIRPEMIDTAKTSAQGVHDLKRFLEFAQRGTQAVALEDVAINGKETLSHAIARELEAKGLKVVTGIGASRYKVDLGIVDENDPSRFSLGILCQGDSYKDARSARDRNILQESMLSGLGWSLIHVYPMDWVENKAREVDRILAKLSAKEGEGASSSGASVPVFASYPGTVAPAEVLPSDTAGSRYLEVQLQVPSLSAEEFRMPKNTRLIKDALMAVIEGEAPISASLLTRKILKAFGVRWGEKSRQVVDGFLSELGYPIRESYGQLFVYRGEEEVSFYRTPTPECRRDPEDLPPEEILLAAEDVIRRQVSLPEESLWEEVGKLFGYSRRQEDMVSKVKAVLQDQVPPGCRREDSGNYISE</sequence>
<feature type="domain" description="DNA2/NAM7 helicase helicase" evidence="1">
    <location>
        <begin position="1288"/>
        <end position="1334"/>
    </location>
</feature>
<dbReference type="InterPro" id="IPR025103">
    <property type="entry name" value="DUF4011"/>
</dbReference>
<dbReference type="InterPro" id="IPR045055">
    <property type="entry name" value="DNA2/NAM7-like"/>
</dbReference>
<proteinExistence type="predicted"/>
<dbReference type="InterPro" id="IPR041679">
    <property type="entry name" value="DNA2/NAM7-like_C"/>
</dbReference>
<dbReference type="InterPro" id="IPR047187">
    <property type="entry name" value="SF1_C_Upf1"/>
</dbReference>
<evidence type="ECO:0000259" key="1">
    <source>
        <dbReference type="Pfam" id="PF13086"/>
    </source>
</evidence>
<evidence type="ECO:0000313" key="4">
    <source>
        <dbReference type="EMBL" id="MBR0575303.1"/>
    </source>
</evidence>
<dbReference type="RefSeq" id="WP_211799810.1">
    <property type="nucleotide sequence ID" value="NZ_JAGSCS010000002.1"/>
</dbReference>
<dbReference type="GO" id="GO:0004386">
    <property type="term" value="F:helicase activity"/>
    <property type="evidence" value="ECO:0007669"/>
    <property type="project" value="InterPro"/>
</dbReference>
<evidence type="ECO:0000313" key="5">
    <source>
        <dbReference type="Proteomes" id="UP000675379"/>
    </source>
</evidence>
<evidence type="ECO:0000259" key="3">
    <source>
        <dbReference type="Pfam" id="PF18741"/>
    </source>
</evidence>
<dbReference type="InterPro" id="IPR041677">
    <property type="entry name" value="DNA2/NAM7_AAA_11"/>
</dbReference>
<dbReference type="EMBL" id="JAGSCS010000002">
    <property type="protein sequence ID" value="MBR0575303.1"/>
    <property type="molecule type" value="Genomic_DNA"/>
</dbReference>